<dbReference type="PANTHER" id="PTHR34261:SF1">
    <property type="entry name" value="TUBULIN POLYMERIZATION-PROMOTING PROTEIN"/>
    <property type="match status" value="1"/>
</dbReference>
<dbReference type="Ensembl" id="ENSSDUT00000000665.1">
    <property type="protein sequence ID" value="ENSSDUP00000000623.1"/>
    <property type="gene ID" value="ENSSDUG00000000508.1"/>
</dbReference>
<reference evidence="1" key="1">
    <citation type="submission" date="2025-08" db="UniProtKB">
        <authorList>
            <consortium name="Ensembl"/>
        </authorList>
    </citation>
    <scope>IDENTIFICATION</scope>
</reference>
<sequence>HPTKSMATVVLTHKLLNHCPECSYACPIKYYTSTYGAECSDACEDRGYGYYWCNTQKGWDYCSPSNNVDYKGNICHKDYPCSREGQKYYWCYLEEGGWGYCAQMLPKTMTHYTRYQEECINPCQYQKKGDYYWCYTQDSWSYCSPQADFTYKFKSCRPDHNCGTHGQNYTWCYITDDDWDYCGLTHFDACMQTDCTGVLRNEALGLIERWDNQLLPNQPRSNLVSSENFRIDLQGIINVNIQTTYNSIISNQLAPQTPTKGVVNNIDSDITHKYVTNDYYSATHKSPHLIVWQNE</sequence>
<dbReference type="InterPro" id="IPR053358">
    <property type="entry name" value="Diff-assoc_signaling"/>
</dbReference>
<dbReference type="Proteomes" id="UP000261420">
    <property type="component" value="Unplaced"/>
</dbReference>
<dbReference type="AlphaFoldDB" id="A0A3B4T394"/>
<evidence type="ECO:0008006" key="3">
    <source>
        <dbReference type="Google" id="ProtNLM"/>
    </source>
</evidence>
<evidence type="ECO:0000313" key="2">
    <source>
        <dbReference type="Proteomes" id="UP000261420"/>
    </source>
</evidence>
<name>A0A3B4T394_SERDU</name>
<dbReference type="PANTHER" id="PTHR34261">
    <property type="entry name" value="APC REGULATOR OF WNT-SIGNALING PATHWAY-RELATED"/>
    <property type="match status" value="1"/>
</dbReference>
<protein>
    <recommendedName>
        <fullName evidence="3">Kringle domain-containing protein</fullName>
    </recommendedName>
</protein>
<accession>A0A3B4T394</accession>
<proteinExistence type="predicted"/>
<dbReference type="GeneTree" id="ENSGT00390000018035"/>
<keyword evidence="2" id="KW-1185">Reference proteome</keyword>
<organism evidence="1 2">
    <name type="scientific">Seriola dumerili</name>
    <name type="common">Greater amberjack</name>
    <name type="synonym">Caranx dumerili</name>
    <dbReference type="NCBI Taxonomy" id="41447"/>
    <lineage>
        <taxon>Eukaryota</taxon>
        <taxon>Metazoa</taxon>
        <taxon>Chordata</taxon>
        <taxon>Craniata</taxon>
        <taxon>Vertebrata</taxon>
        <taxon>Euteleostomi</taxon>
        <taxon>Actinopterygii</taxon>
        <taxon>Neopterygii</taxon>
        <taxon>Teleostei</taxon>
        <taxon>Neoteleostei</taxon>
        <taxon>Acanthomorphata</taxon>
        <taxon>Carangaria</taxon>
        <taxon>Carangiformes</taxon>
        <taxon>Carangidae</taxon>
        <taxon>Seriola</taxon>
    </lineage>
</organism>
<reference evidence="1" key="2">
    <citation type="submission" date="2025-09" db="UniProtKB">
        <authorList>
            <consortium name="Ensembl"/>
        </authorList>
    </citation>
    <scope>IDENTIFICATION</scope>
</reference>
<evidence type="ECO:0000313" key="1">
    <source>
        <dbReference type="Ensembl" id="ENSSDUP00000000623.1"/>
    </source>
</evidence>